<feature type="region of interest" description="Disordered" evidence="6">
    <location>
        <begin position="266"/>
        <end position="606"/>
    </location>
</feature>
<organism evidence="7 8">
    <name type="scientific">Rasamsonia emersonii (strain ATCC 16479 / CBS 393.64 / IMI 116815)</name>
    <dbReference type="NCBI Taxonomy" id="1408163"/>
    <lineage>
        <taxon>Eukaryota</taxon>
        <taxon>Fungi</taxon>
        <taxon>Dikarya</taxon>
        <taxon>Ascomycota</taxon>
        <taxon>Pezizomycotina</taxon>
        <taxon>Eurotiomycetes</taxon>
        <taxon>Eurotiomycetidae</taxon>
        <taxon>Eurotiales</taxon>
        <taxon>Trichocomaceae</taxon>
        <taxon>Rasamsonia</taxon>
    </lineage>
</organism>
<evidence type="ECO:0000313" key="8">
    <source>
        <dbReference type="Proteomes" id="UP000053958"/>
    </source>
</evidence>
<dbReference type="RefSeq" id="XP_013324549.1">
    <property type="nucleotide sequence ID" value="XM_013469095.1"/>
</dbReference>
<evidence type="ECO:0000256" key="3">
    <source>
        <dbReference type="ARBA" id="ARBA00023172"/>
    </source>
</evidence>
<feature type="compositionally biased region" description="Polar residues" evidence="6">
    <location>
        <begin position="337"/>
        <end position="351"/>
    </location>
</feature>
<feature type="region of interest" description="Disordered" evidence="6">
    <location>
        <begin position="197"/>
        <end position="252"/>
    </location>
</feature>
<dbReference type="Gene3D" id="3.30.390.80">
    <property type="entry name" value="DNA repair protein Rad52/59/22"/>
    <property type="match status" value="1"/>
</dbReference>
<dbReference type="InterPro" id="IPR041247">
    <property type="entry name" value="Rad52_fam"/>
</dbReference>
<dbReference type="GO" id="GO:0005634">
    <property type="term" value="C:nucleus"/>
    <property type="evidence" value="ECO:0007669"/>
    <property type="project" value="InterPro"/>
</dbReference>
<comment type="caution">
    <text evidence="7">The sequence shown here is derived from an EMBL/GenBank/DDBJ whole genome shotgun (WGS) entry which is preliminary data.</text>
</comment>
<dbReference type="FunFam" id="3.30.390.80:FF:000001">
    <property type="entry name" value="DNA repair protein RAD52 homolog"/>
    <property type="match status" value="1"/>
</dbReference>
<dbReference type="GO" id="GO:0045002">
    <property type="term" value="P:double-strand break repair via single-strand annealing"/>
    <property type="evidence" value="ECO:0007669"/>
    <property type="project" value="InterPro"/>
</dbReference>
<feature type="compositionally biased region" description="Low complexity" evidence="6">
    <location>
        <begin position="322"/>
        <end position="336"/>
    </location>
</feature>
<dbReference type="PANTHER" id="PTHR12132:SF1">
    <property type="entry name" value="DNA REPAIR PROTEIN RAD52 HOMOLOG"/>
    <property type="match status" value="1"/>
</dbReference>
<accession>A0A0F4YI22</accession>
<keyword evidence="3" id="KW-0233">DNA recombination</keyword>
<dbReference type="InterPro" id="IPR004585">
    <property type="entry name" value="DNA_recomb/repair_Rad52"/>
</dbReference>
<name>A0A0F4YI22_RASE3</name>
<feature type="compositionally biased region" description="Low complexity" evidence="6">
    <location>
        <begin position="275"/>
        <end position="298"/>
    </location>
</feature>
<gene>
    <name evidence="7" type="ORF">T310_8122</name>
</gene>
<feature type="compositionally biased region" description="Polar residues" evidence="6">
    <location>
        <begin position="230"/>
        <end position="240"/>
    </location>
</feature>
<feature type="compositionally biased region" description="Low complexity" evidence="6">
    <location>
        <begin position="399"/>
        <end position="425"/>
    </location>
</feature>
<evidence type="ECO:0000256" key="1">
    <source>
        <dbReference type="ARBA" id="ARBA00006638"/>
    </source>
</evidence>
<dbReference type="AlphaFoldDB" id="A0A0F4YI22"/>
<evidence type="ECO:0000256" key="4">
    <source>
        <dbReference type="ARBA" id="ARBA00023204"/>
    </source>
</evidence>
<dbReference type="GeneID" id="25320383"/>
<dbReference type="GO" id="GO:0000730">
    <property type="term" value="P:DNA recombinase assembly"/>
    <property type="evidence" value="ECO:0007669"/>
    <property type="project" value="InterPro"/>
</dbReference>
<dbReference type="STRING" id="1408163.A0A0F4YI22"/>
<dbReference type="EMBL" id="LASV01000524">
    <property type="protein sequence ID" value="KKA17937.1"/>
    <property type="molecule type" value="Genomic_DNA"/>
</dbReference>
<comment type="similarity">
    <text evidence="1">Belongs to the RAD52 family.</text>
</comment>
<feature type="compositionally biased region" description="Polar residues" evidence="6">
    <location>
        <begin position="596"/>
        <end position="606"/>
    </location>
</feature>
<sequence length="606" mass="65051">MPAVGDQHRVGPGTVISTMAGTVSANPFEEPPRRISEYTAQEIATLQSRLDKQLGPEYISSRAGPSGQKVHYLAAEKCINLANEVFGFNGWSSSIQSIQIDFVDESPSTGKISLGLSVIVRVTLKDGTYHEDIGYGHIENCKGKAAAFEKAKKEGTTDALKRALRTFGNVLGNCIYDKEYLARVTRVKVAPTKWDVDNLHRHPDYAPVKKEPVEDKKVSEDNDLPPRPTEASTNNANPSSPAFDGDGEFGSDLFDEADFAVCNPDEVVLDPEPPQQQQQQQQQQSHPQAQVPQQGPQGNNSRPARPPPEMVTPSKPERSWNAGPTPAARQPAQTPQNKTASGAQHNMSMNRPQGMMQRQPTPGPRPQQPERNSAAAPQAYSRSSQEMSSNAQGGSGIKSEASASSADSKPQQANNNNQGQSSGSDSENRVQPDPAAGFFSAKAVDILRENPQAPPSMAPKFNPHAESPSIRKTAGIDHSKSLPISKPMLAGVSPSQNSTRDFINPSADMHRRIGAPGGSGIASPVGRPQSTSSYRPLTRPNIDPRNAGSNTGFNRENPAQQNASLKRPPLNDVTNSSLSSGTSGPGDPKRPKVNAEEQTAPQQQKC</sequence>
<dbReference type="GO" id="GO:0006312">
    <property type="term" value="P:mitotic recombination"/>
    <property type="evidence" value="ECO:0007669"/>
    <property type="project" value="TreeGrafter"/>
</dbReference>
<feature type="compositionally biased region" description="Polar residues" evidence="6">
    <location>
        <begin position="572"/>
        <end position="582"/>
    </location>
</feature>
<keyword evidence="2" id="KW-0227">DNA damage</keyword>
<feature type="compositionally biased region" description="Polar residues" evidence="6">
    <location>
        <begin position="547"/>
        <end position="564"/>
    </location>
</feature>
<dbReference type="OrthoDB" id="206565at2759"/>
<evidence type="ECO:0000256" key="6">
    <source>
        <dbReference type="SAM" id="MobiDB-lite"/>
    </source>
</evidence>
<dbReference type="PANTHER" id="PTHR12132">
    <property type="entry name" value="DNA REPAIR AND RECOMBINATION PROTEIN RAD52, RAD59"/>
    <property type="match status" value="1"/>
</dbReference>
<keyword evidence="8" id="KW-1185">Reference proteome</keyword>
<proteinExistence type="inferred from homology"/>
<evidence type="ECO:0000256" key="5">
    <source>
        <dbReference type="ARBA" id="ARBA00077224"/>
    </source>
</evidence>
<dbReference type="GO" id="GO:0003697">
    <property type="term" value="F:single-stranded DNA binding"/>
    <property type="evidence" value="ECO:0007669"/>
    <property type="project" value="UniProtKB-ARBA"/>
</dbReference>
<evidence type="ECO:0000256" key="2">
    <source>
        <dbReference type="ARBA" id="ARBA00022763"/>
    </source>
</evidence>
<feature type="compositionally biased region" description="Basic and acidic residues" evidence="6">
    <location>
        <begin position="197"/>
        <end position="220"/>
    </location>
</feature>
<dbReference type="Pfam" id="PF04098">
    <property type="entry name" value="Rad52_Rad22"/>
    <property type="match status" value="1"/>
</dbReference>
<protein>
    <recommendedName>
        <fullName evidence="5">RAD52 homolog</fullName>
    </recommendedName>
</protein>
<reference evidence="7 8" key="1">
    <citation type="submission" date="2015-04" db="EMBL/GenBank/DDBJ databases">
        <authorList>
            <person name="Heijne W.H."/>
            <person name="Fedorova N.D."/>
            <person name="Nierman W.C."/>
            <person name="Vollebregt A.W."/>
            <person name="Zhao Z."/>
            <person name="Wu L."/>
            <person name="Kumar M."/>
            <person name="Stam H."/>
            <person name="van den Berg M.A."/>
            <person name="Pel H.J."/>
        </authorList>
    </citation>
    <scope>NUCLEOTIDE SEQUENCE [LARGE SCALE GENOMIC DNA]</scope>
    <source>
        <strain evidence="7 8">CBS 393.64</strain>
    </source>
</reference>
<dbReference type="NCBIfam" id="TIGR00607">
    <property type="entry name" value="rad52"/>
    <property type="match status" value="1"/>
</dbReference>
<dbReference type="InterPro" id="IPR042525">
    <property type="entry name" value="Rad52_Rad59_Rad22_sf"/>
</dbReference>
<dbReference type="Proteomes" id="UP000053958">
    <property type="component" value="Unassembled WGS sequence"/>
</dbReference>
<feature type="compositionally biased region" description="Polar residues" evidence="6">
    <location>
        <begin position="380"/>
        <end position="392"/>
    </location>
</feature>
<dbReference type="SUPFAM" id="SSF54768">
    <property type="entry name" value="dsRNA-binding domain-like"/>
    <property type="match status" value="1"/>
</dbReference>
<evidence type="ECO:0000313" key="7">
    <source>
        <dbReference type="EMBL" id="KKA17937.1"/>
    </source>
</evidence>
<dbReference type="InterPro" id="IPR007232">
    <property type="entry name" value="Rad52_Rad59_Rad22"/>
</dbReference>
<keyword evidence="4" id="KW-0234">DNA repair</keyword>